<evidence type="ECO:0000313" key="9">
    <source>
        <dbReference type="EMBL" id="MCC2222327.1"/>
    </source>
</evidence>
<dbReference type="InterPro" id="IPR018303">
    <property type="entry name" value="ATPase_P-typ_P_site"/>
</dbReference>
<evidence type="ECO:0000256" key="6">
    <source>
        <dbReference type="SAM" id="MobiDB-lite"/>
    </source>
</evidence>
<reference evidence="9 10" key="1">
    <citation type="submission" date="2021-10" db="EMBL/GenBank/DDBJ databases">
        <title>Anaerobic single-cell dispensing facilitates the cultivation of human gut bacteria.</title>
        <authorList>
            <person name="Afrizal A."/>
        </authorList>
    </citation>
    <scope>NUCLEOTIDE SEQUENCE [LARGE SCALE GENOMIC DNA]</scope>
    <source>
        <strain evidence="9 10">CLA-AA-H224</strain>
    </source>
</reference>
<dbReference type="GO" id="GO:0005524">
    <property type="term" value="F:ATP binding"/>
    <property type="evidence" value="ECO:0007669"/>
    <property type="project" value="InterPro"/>
</dbReference>
<feature type="transmembrane region" description="Helical" evidence="7">
    <location>
        <begin position="787"/>
        <end position="806"/>
    </location>
</feature>
<feature type="compositionally biased region" description="Acidic residues" evidence="6">
    <location>
        <begin position="1"/>
        <end position="13"/>
    </location>
</feature>
<dbReference type="PANTHER" id="PTHR42861">
    <property type="entry name" value="CALCIUM-TRANSPORTING ATPASE"/>
    <property type="match status" value="1"/>
</dbReference>
<keyword evidence="10" id="KW-1185">Reference proteome</keyword>
<dbReference type="PRINTS" id="PR00119">
    <property type="entry name" value="CATATPASE"/>
</dbReference>
<dbReference type="Gene3D" id="1.20.1110.10">
    <property type="entry name" value="Calcium-transporting ATPase, transmembrane domain"/>
    <property type="match status" value="1"/>
</dbReference>
<feature type="transmembrane region" description="Helical" evidence="7">
    <location>
        <begin position="762"/>
        <end position="781"/>
    </location>
</feature>
<dbReference type="InterPro" id="IPR023299">
    <property type="entry name" value="ATPase_P-typ_cyto_dom_N"/>
</dbReference>
<evidence type="ECO:0000259" key="8">
    <source>
        <dbReference type="Pfam" id="PF00122"/>
    </source>
</evidence>
<organism evidence="9 10">
    <name type="scientific">Anthropogastromicrobium aceti</name>
    <dbReference type="NCBI Taxonomy" id="2981768"/>
    <lineage>
        <taxon>Bacteria</taxon>
        <taxon>Bacillati</taxon>
        <taxon>Bacillota</taxon>
        <taxon>Clostridia</taxon>
        <taxon>Lachnospirales</taxon>
        <taxon>Lachnospiraceae</taxon>
        <taxon>Anthropogastromicrobium</taxon>
    </lineage>
</organism>
<dbReference type="InterPro" id="IPR023214">
    <property type="entry name" value="HAD_sf"/>
</dbReference>
<keyword evidence="3" id="KW-1278">Translocase</keyword>
<dbReference type="GO" id="GO:0016887">
    <property type="term" value="F:ATP hydrolysis activity"/>
    <property type="evidence" value="ECO:0007669"/>
    <property type="project" value="InterPro"/>
</dbReference>
<dbReference type="InterPro" id="IPR059000">
    <property type="entry name" value="ATPase_P-type_domA"/>
</dbReference>
<dbReference type="SFLD" id="SFLDS00003">
    <property type="entry name" value="Haloacid_Dehalogenase"/>
    <property type="match status" value="1"/>
</dbReference>
<dbReference type="InterPro" id="IPR036412">
    <property type="entry name" value="HAD-like_sf"/>
</dbReference>
<feature type="transmembrane region" description="Helical" evidence="7">
    <location>
        <begin position="114"/>
        <end position="132"/>
    </location>
</feature>
<evidence type="ECO:0000256" key="4">
    <source>
        <dbReference type="ARBA" id="ARBA00022989"/>
    </source>
</evidence>
<accession>A0AAE3JE20</accession>
<feature type="transmembrane region" description="Helical" evidence="7">
    <location>
        <begin position="85"/>
        <end position="108"/>
    </location>
</feature>
<feature type="transmembrane region" description="Helical" evidence="7">
    <location>
        <begin position="260"/>
        <end position="282"/>
    </location>
</feature>
<dbReference type="Proteomes" id="UP001198200">
    <property type="component" value="Unassembled WGS sequence"/>
</dbReference>
<evidence type="ECO:0000313" key="10">
    <source>
        <dbReference type="Proteomes" id="UP001198200"/>
    </source>
</evidence>
<gene>
    <name evidence="9" type="ORF">LKD48_11895</name>
</gene>
<feature type="transmembrane region" description="Helical" evidence="7">
    <location>
        <begin position="732"/>
        <end position="750"/>
    </location>
</feature>
<dbReference type="Gene3D" id="3.40.1110.10">
    <property type="entry name" value="Calcium-transporting ATPase, cytoplasmic domain N"/>
    <property type="match status" value="1"/>
</dbReference>
<feature type="domain" description="P-type ATPase A" evidence="8">
    <location>
        <begin position="145"/>
        <end position="242"/>
    </location>
</feature>
<dbReference type="SUPFAM" id="SSF56784">
    <property type="entry name" value="HAD-like"/>
    <property type="match status" value="1"/>
</dbReference>
<dbReference type="SUPFAM" id="SSF81653">
    <property type="entry name" value="Calcium ATPase, transduction domain A"/>
    <property type="match status" value="1"/>
</dbReference>
<dbReference type="InterPro" id="IPR008250">
    <property type="entry name" value="ATPase_P-typ_transduc_dom_A_sf"/>
</dbReference>
<dbReference type="Pfam" id="PF00702">
    <property type="entry name" value="Hydrolase"/>
    <property type="match status" value="1"/>
</dbReference>
<keyword evidence="5 7" id="KW-0472">Membrane</keyword>
<dbReference type="SFLD" id="SFLDG00002">
    <property type="entry name" value="C1.7:_P-type_atpase_like"/>
    <property type="match status" value="1"/>
</dbReference>
<dbReference type="InterPro" id="IPR023298">
    <property type="entry name" value="ATPase_P-typ_TM_dom_sf"/>
</dbReference>
<keyword evidence="2 7" id="KW-0812">Transmembrane</keyword>
<evidence type="ECO:0000256" key="1">
    <source>
        <dbReference type="ARBA" id="ARBA00004141"/>
    </source>
</evidence>
<protein>
    <submittedName>
        <fullName evidence="9">HAD-IC family P-type ATPase</fullName>
    </submittedName>
</protein>
<proteinExistence type="predicted"/>
<feature type="transmembrane region" description="Helical" evidence="7">
    <location>
        <begin position="664"/>
        <end position="684"/>
    </location>
</feature>
<dbReference type="Gene3D" id="2.70.150.10">
    <property type="entry name" value="Calcium-transporting ATPase, cytoplasmic transduction domain A"/>
    <property type="match status" value="1"/>
</dbReference>
<dbReference type="InterPro" id="IPR001757">
    <property type="entry name" value="P_typ_ATPase"/>
</dbReference>
<dbReference type="SUPFAM" id="SSF81665">
    <property type="entry name" value="Calcium ATPase, transmembrane domain M"/>
    <property type="match status" value="1"/>
</dbReference>
<sequence length="842" mass="92891">MGDNEELSVDQETVDQKVDQPEIGDEPQQQNSTDNFDPKKHTRVQTGANGELCFQGLTQAEVEARIADGQVNAIQDSSNRSVKDIVMGNTLTFFNFINVVLLALVLSVRSYKNMLFIFIIIANTLIGIFQEIKAKITLDKLKILTVSHVDVIRDGVKKSVTVSELVKDDVILLKSGGQIPADGVILDGEVDVNESLLTGESDSIHKTCGSKVLSGSFVTSGKAMCLLTEVGHDCYMEKLSSEAKQFKRYKTELQRNLDTILKFISIIIVPLGIILFAKQYWISGSTYEQAALDTVAAVLGMIPEGLVLLTSVALALGAVRLARRSTLVRELFCIETLARVDTLCLDKTGTITEGHLCVQGEESVKEDVDLEQLMGRMVAALGDENETFQALRQHYKRNQSTNTKLVLPFSSERKFSGVVFEGEGTYLMGAYQFIFPQADPAVLEKIAEYASQGLRVLTVAHSPNEMTDYTLAEDFEIVGFVFMTDVVRKNAPDILGYFEEQGVDLKVISGDDPVTVAAIAARAGLKDADKYIDATTIHTDEEMEDAILKYSVFGRVTPKQKQQMVRLLKQNGRTVAMTGDGVNDVLALKDADVSIAMASGSEAAKNTANLVLLNSDFASLPHIVNEGRRVINNIKAAASMFLIKTGFSVLTALLTIIVGQNYPFQPIQLSVINGCAVAIPTMLLQLEPSFQKVNKHFFREVLRMSMPAAITITAMITIINNIGHSIGTPREMLSTVCVLATGWVYLITLRQVYSPMTGYRKFVIYLMQTAYLVAMVIGQRIMELVGLNFTCVIVTLAAVNFAPMIIDLATKGYDKFFYWYDHRHDVKPPKPIKVKTRRFRGV</sequence>
<feature type="transmembrane region" description="Helical" evidence="7">
    <location>
        <begin position="636"/>
        <end position="658"/>
    </location>
</feature>
<name>A0AAE3JE20_9FIRM</name>
<dbReference type="PROSITE" id="PS00154">
    <property type="entry name" value="ATPASE_E1_E2"/>
    <property type="match status" value="1"/>
</dbReference>
<evidence type="ECO:0000256" key="7">
    <source>
        <dbReference type="SAM" id="Phobius"/>
    </source>
</evidence>
<dbReference type="GO" id="GO:0016020">
    <property type="term" value="C:membrane"/>
    <property type="evidence" value="ECO:0007669"/>
    <property type="project" value="UniProtKB-SubCell"/>
</dbReference>
<keyword evidence="4 7" id="KW-1133">Transmembrane helix</keyword>
<dbReference type="RefSeq" id="WP_308732099.1">
    <property type="nucleotide sequence ID" value="NZ_JAJEQN010000032.1"/>
</dbReference>
<dbReference type="PRINTS" id="PR00120">
    <property type="entry name" value="HATPASE"/>
</dbReference>
<dbReference type="Pfam" id="PF00122">
    <property type="entry name" value="E1-E2_ATPase"/>
    <property type="match status" value="1"/>
</dbReference>
<dbReference type="AlphaFoldDB" id="A0AAE3JE20"/>
<feature type="transmembrane region" description="Helical" evidence="7">
    <location>
        <begin position="294"/>
        <end position="319"/>
    </location>
</feature>
<feature type="region of interest" description="Disordered" evidence="6">
    <location>
        <begin position="1"/>
        <end position="42"/>
    </location>
</feature>
<dbReference type="SFLD" id="SFLDF00027">
    <property type="entry name" value="p-type_atpase"/>
    <property type="match status" value="1"/>
</dbReference>
<evidence type="ECO:0000256" key="3">
    <source>
        <dbReference type="ARBA" id="ARBA00022967"/>
    </source>
</evidence>
<dbReference type="InterPro" id="IPR044492">
    <property type="entry name" value="P_typ_ATPase_HD_dom"/>
</dbReference>
<feature type="transmembrane region" description="Helical" evidence="7">
    <location>
        <begin position="705"/>
        <end position="726"/>
    </location>
</feature>
<evidence type="ECO:0000256" key="2">
    <source>
        <dbReference type="ARBA" id="ARBA00022692"/>
    </source>
</evidence>
<comment type="caution">
    <text evidence="9">The sequence shown here is derived from an EMBL/GenBank/DDBJ whole genome shotgun (WGS) entry which is preliminary data.</text>
</comment>
<dbReference type="Gene3D" id="3.40.50.1000">
    <property type="entry name" value="HAD superfamily/HAD-like"/>
    <property type="match status" value="1"/>
</dbReference>
<comment type="subcellular location">
    <subcellularLocation>
        <location evidence="1">Membrane</location>
        <topology evidence="1">Multi-pass membrane protein</topology>
    </subcellularLocation>
</comment>
<dbReference type="EMBL" id="JAJEQN010000032">
    <property type="protein sequence ID" value="MCC2222327.1"/>
    <property type="molecule type" value="Genomic_DNA"/>
</dbReference>
<dbReference type="NCBIfam" id="TIGR01494">
    <property type="entry name" value="ATPase_P-type"/>
    <property type="match status" value="2"/>
</dbReference>
<evidence type="ECO:0000256" key="5">
    <source>
        <dbReference type="ARBA" id="ARBA00023136"/>
    </source>
</evidence>